<dbReference type="Proteomes" id="UP001595699">
    <property type="component" value="Unassembled WGS sequence"/>
</dbReference>
<evidence type="ECO:0000313" key="2">
    <source>
        <dbReference type="Proteomes" id="UP001595699"/>
    </source>
</evidence>
<organism evidence="1 2">
    <name type="scientific">Tenggerimyces flavus</name>
    <dbReference type="NCBI Taxonomy" id="1708749"/>
    <lineage>
        <taxon>Bacteria</taxon>
        <taxon>Bacillati</taxon>
        <taxon>Actinomycetota</taxon>
        <taxon>Actinomycetes</taxon>
        <taxon>Propionibacteriales</taxon>
        <taxon>Nocardioidaceae</taxon>
        <taxon>Tenggerimyces</taxon>
    </lineage>
</organism>
<protein>
    <submittedName>
        <fullName evidence="1">Uncharacterized protein</fullName>
    </submittedName>
</protein>
<keyword evidence="2" id="KW-1185">Reference proteome</keyword>
<reference evidence="2" key="1">
    <citation type="journal article" date="2019" name="Int. J. Syst. Evol. Microbiol.">
        <title>The Global Catalogue of Microorganisms (GCM) 10K type strain sequencing project: providing services to taxonomists for standard genome sequencing and annotation.</title>
        <authorList>
            <consortium name="The Broad Institute Genomics Platform"/>
            <consortium name="The Broad Institute Genome Sequencing Center for Infectious Disease"/>
            <person name="Wu L."/>
            <person name="Ma J."/>
        </authorList>
    </citation>
    <scope>NUCLEOTIDE SEQUENCE [LARGE SCALE GENOMIC DNA]</scope>
    <source>
        <strain evidence="2">CGMCC 4.7241</strain>
    </source>
</reference>
<gene>
    <name evidence="1" type="ORF">ACFOUW_06315</name>
</gene>
<sequence length="60" mass="6926">MSEHQAHLLARIEHLTETDRRTADDIAARLAAQTTGRLSRWLHRHRLGRLPHQRPATEAV</sequence>
<comment type="caution">
    <text evidence="1">The sequence shown here is derived from an EMBL/GenBank/DDBJ whole genome shotgun (WGS) entry which is preliminary data.</text>
</comment>
<dbReference type="EMBL" id="JBHRZH010000005">
    <property type="protein sequence ID" value="MFC3760443.1"/>
    <property type="molecule type" value="Genomic_DNA"/>
</dbReference>
<name>A0ABV7Y6T9_9ACTN</name>
<accession>A0ABV7Y6T9</accession>
<dbReference type="RefSeq" id="WP_205122512.1">
    <property type="nucleotide sequence ID" value="NZ_JAFBCM010000001.1"/>
</dbReference>
<proteinExistence type="predicted"/>
<evidence type="ECO:0000313" key="1">
    <source>
        <dbReference type="EMBL" id="MFC3760443.1"/>
    </source>
</evidence>